<evidence type="ECO:0000313" key="1">
    <source>
        <dbReference type="EMBL" id="GET31402.1"/>
    </source>
</evidence>
<reference evidence="1 2" key="1">
    <citation type="submission" date="2019-10" db="EMBL/GenBank/DDBJ databases">
        <title>Prolixibacter strains distinguished by the presence of nitrate reductase genes were adept at nitrate-dependent anaerobic corrosion of metallic iron and carbon steel.</title>
        <authorList>
            <person name="Iino T."/>
            <person name="Shono N."/>
            <person name="Ito K."/>
            <person name="Nakamura R."/>
            <person name="Sueoka K."/>
            <person name="Harayama S."/>
            <person name="Ohkuma M."/>
        </authorList>
    </citation>
    <scope>NUCLEOTIDE SEQUENCE [LARGE SCALE GENOMIC DNA]</scope>
    <source>
        <strain evidence="1 2">JCM 13498</strain>
    </source>
</reference>
<comment type="caution">
    <text evidence="1">The sequence shown here is derived from an EMBL/GenBank/DDBJ whole genome shotgun (WGS) entry which is preliminary data.</text>
</comment>
<dbReference type="Proteomes" id="UP000391834">
    <property type="component" value="Unassembled WGS sequence"/>
</dbReference>
<dbReference type="RefSeq" id="WP_025865013.1">
    <property type="nucleotide sequence ID" value="NZ_BLAX01000001.1"/>
</dbReference>
<sequence length="218" mass="24666">MSRPKLSEAELLERNRVALENAEQQPEIASAMSELGYDATKIAEGKTLLAENQQAYNFNKTEDDETSEAYNSFTANYDAIDEIYRKHRKKAKVIYRKDPLMLAKLNIDGSIPRSYAKWLEAVQKFYTEAIADTAIQEKLASLKISLEELNATQAQIGELKTTRASYRREVGESQEATKKKDAAFAKIDDWMSEFYAVARIALEDQPQLLEALGKVVKS</sequence>
<organism evidence="1 2">
    <name type="scientific">Prolixibacter bellariivorans</name>
    <dbReference type="NCBI Taxonomy" id="314319"/>
    <lineage>
        <taxon>Bacteria</taxon>
        <taxon>Pseudomonadati</taxon>
        <taxon>Bacteroidota</taxon>
        <taxon>Bacteroidia</taxon>
        <taxon>Marinilabiliales</taxon>
        <taxon>Prolixibacteraceae</taxon>
        <taxon>Prolixibacter</taxon>
    </lineage>
</organism>
<name>A0A5M4AU21_9BACT</name>
<dbReference type="EMBL" id="BLAX01000001">
    <property type="protein sequence ID" value="GET31402.1"/>
    <property type="molecule type" value="Genomic_DNA"/>
</dbReference>
<evidence type="ECO:0000313" key="2">
    <source>
        <dbReference type="Proteomes" id="UP000391834"/>
    </source>
</evidence>
<dbReference type="OrthoDB" id="1120922at2"/>
<accession>A0A5M4AU21</accession>
<protein>
    <submittedName>
        <fullName evidence="1">Uncharacterized protein</fullName>
    </submittedName>
</protein>
<dbReference type="AlphaFoldDB" id="A0A5M4AU21"/>
<gene>
    <name evidence="1" type="ORF">PbJCM13498_02650</name>
</gene>
<keyword evidence="2" id="KW-1185">Reference proteome</keyword>
<proteinExistence type="predicted"/>